<evidence type="ECO:0000313" key="3">
    <source>
        <dbReference type="Proteomes" id="UP000314294"/>
    </source>
</evidence>
<comment type="caution">
    <text evidence="2">The sequence shown here is derived from an EMBL/GenBank/DDBJ whole genome shotgun (WGS) entry which is preliminary data.</text>
</comment>
<dbReference type="PANTHER" id="PTHR15117">
    <property type="entry name" value="ATAXIN 7 RELATED"/>
    <property type="match status" value="1"/>
</dbReference>
<dbReference type="EMBL" id="SRLO01001947">
    <property type="protein sequence ID" value="TNN34510.1"/>
    <property type="molecule type" value="Genomic_DNA"/>
</dbReference>
<name>A0A4Z2F0W7_9TELE</name>
<evidence type="ECO:0000256" key="1">
    <source>
        <dbReference type="SAM" id="MobiDB-lite"/>
    </source>
</evidence>
<feature type="region of interest" description="Disordered" evidence="1">
    <location>
        <begin position="1"/>
        <end position="35"/>
    </location>
</feature>
<dbReference type="Proteomes" id="UP000314294">
    <property type="component" value="Unassembled WGS sequence"/>
</dbReference>
<reference evidence="2 3" key="1">
    <citation type="submission" date="2019-03" db="EMBL/GenBank/DDBJ databases">
        <title>First draft genome of Liparis tanakae, snailfish: a comprehensive survey of snailfish specific genes.</title>
        <authorList>
            <person name="Kim W."/>
            <person name="Song I."/>
            <person name="Jeong J.-H."/>
            <person name="Kim D."/>
            <person name="Kim S."/>
            <person name="Ryu S."/>
            <person name="Song J.Y."/>
            <person name="Lee S.K."/>
        </authorList>
    </citation>
    <scope>NUCLEOTIDE SEQUENCE [LARGE SCALE GENOMIC DNA]</scope>
    <source>
        <tissue evidence="2">Muscle</tissue>
    </source>
</reference>
<feature type="compositionally biased region" description="Basic and acidic residues" evidence="1">
    <location>
        <begin position="1"/>
        <end position="15"/>
    </location>
</feature>
<protein>
    <submittedName>
        <fullName evidence="2">Ataxin-7</fullName>
    </submittedName>
</protein>
<dbReference type="InterPro" id="IPR052237">
    <property type="entry name" value="Ataxin-7-like_regulator"/>
</dbReference>
<organism evidence="2 3">
    <name type="scientific">Liparis tanakae</name>
    <name type="common">Tanaka's snailfish</name>
    <dbReference type="NCBI Taxonomy" id="230148"/>
    <lineage>
        <taxon>Eukaryota</taxon>
        <taxon>Metazoa</taxon>
        <taxon>Chordata</taxon>
        <taxon>Craniata</taxon>
        <taxon>Vertebrata</taxon>
        <taxon>Euteleostomi</taxon>
        <taxon>Actinopterygii</taxon>
        <taxon>Neopterygii</taxon>
        <taxon>Teleostei</taxon>
        <taxon>Neoteleostei</taxon>
        <taxon>Acanthomorphata</taxon>
        <taxon>Eupercaria</taxon>
        <taxon>Perciformes</taxon>
        <taxon>Cottioidei</taxon>
        <taxon>Cottales</taxon>
        <taxon>Liparidae</taxon>
        <taxon>Liparis</taxon>
    </lineage>
</organism>
<keyword evidence="3" id="KW-1185">Reference proteome</keyword>
<sequence>MSERAEDDVRGEQRRAARQQLKQQQIQRGEGSTAMATVAERRALPSPDVMLGQPWGNWVDAAKLNGTDDMPIFGQCPAQDDFYLVMCNHCGQVVKPQAFQAHYVVKLDPR</sequence>
<dbReference type="PANTHER" id="PTHR15117:SF2">
    <property type="entry name" value="ATAXIN-7"/>
    <property type="match status" value="1"/>
</dbReference>
<feature type="compositionally biased region" description="Low complexity" evidence="1">
    <location>
        <begin position="18"/>
        <end position="28"/>
    </location>
</feature>
<proteinExistence type="predicted"/>
<dbReference type="OrthoDB" id="21678at2759"/>
<gene>
    <name evidence="2" type="primary">Atxn7_1</name>
    <name evidence="2" type="ORF">EYF80_055329</name>
</gene>
<accession>A0A4Z2F0W7</accession>
<evidence type="ECO:0000313" key="2">
    <source>
        <dbReference type="EMBL" id="TNN34510.1"/>
    </source>
</evidence>
<dbReference type="AlphaFoldDB" id="A0A4Z2F0W7"/>